<dbReference type="InterPro" id="IPR007346">
    <property type="entry name" value="Endonuclease-I"/>
</dbReference>
<dbReference type="STRING" id="318161.Sden_3289"/>
<sequence>MRVMLMINKSKTAVFLALAGLAFTANAELMISEVLYDAPNNDTTEEFVELFNASCSSIDLSQYSISDNGASYGLTGSLGSGQYLTIAKDAAGFNSLFARQADLSPMPLSLGNSGDYVKLLKGTTELDLVSWEGGVSGWSLNATNVSLVRTTSTNTKSQADWSVGSSAGNPGLGSLTTSCSTPPPVTENLLANGQAVNNLSAATNQTLKFVADIPSGATNLSFALSGGSGDADLYVRQGSEPTTSVFDCRPYLTGNNEQCPITTVVAGRYYVNVTAYQAFSGASLVANYTPASSGGTGGTGNPGDYAFDTYYANASGKTGAALKSSLNLIIRDHTRFTYDQVWDGLGYADEDPANTNNVILLYTGRSEPKTNRAGMSNSQDAWNREHVWAKSHGFPSSGQHAYTDFHHLRPADVSVNGTRGNKDFAMGGVALTEAPDNKTDSDSFEPANMVKGDVARMVFYMDVRYEGGDNSGTPDLSVAKGITGTGEALLGDLCTLLSWHIQDPVSDWERRRNNRIYEWQKNRNPFIDNPMWAETLYSSSCN</sequence>
<keyword evidence="3" id="KW-0378">Hydrolase</keyword>
<dbReference type="Pfam" id="PF04231">
    <property type="entry name" value="Endonuclease_1"/>
    <property type="match status" value="1"/>
</dbReference>
<dbReference type="GO" id="GO:0016787">
    <property type="term" value="F:hydrolase activity"/>
    <property type="evidence" value="ECO:0007669"/>
    <property type="project" value="UniProtKB-KW"/>
</dbReference>
<accession>Q12J11</accession>
<evidence type="ECO:0000313" key="6">
    <source>
        <dbReference type="EMBL" id="ABE56565.1"/>
    </source>
</evidence>
<evidence type="ECO:0000256" key="1">
    <source>
        <dbReference type="ARBA" id="ARBA00006429"/>
    </source>
</evidence>
<dbReference type="Pfam" id="PF00932">
    <property type="entry name" value="LTD"/>
    <property type="match status" value="1"/>
</dbReference>
<dbReference type="EMBL" id="CP000302">
    <property type="protein sequence ID" value="ABE56565.1"/>
    <property type="molecule type" value="Genomic_DNA"/>
</dbReference>
<evidence type="ECO:0000259" key="5">
    <source>
        <dbReference type="PROSITE" id="PS51841"/>
    </source>
</evidence>
<dbReference type="eggNOG" id="COG2356">
    <property type="taxonomic scope" value="Bacteria"/>
</dbReference>
<dbReference type="SUPFAM" id="SSF54060">
    <property type="entry name" value="His-Me finger endonucleases"/>
    <property type="match status" value="1"/>
</dbReference>
<dbReference type="PROSITE" id="PS51841">
    <property type="entry name" value="LTD"/>
    <property type="match status" value="1"/>
</dbReference>
<feature type="domain" description="LTD" evidence="5">
    <location>
        <begin position="19"/>
        <end position="136"/>
    </location>
</feature>
<reference evidence="6 7" key="1">
    <citation type="submission" date="2006-03" db="EMBL/GenBank/DDBJ databases">
        <title>Complete sequence of Shewanella denitrificans OS217.</title>
        <authorList>
            <consortium name="US DOE Joint Genome Institute"/>
            <person name="Copeland A."/>
            <person name="Lucas S."/>
            <person name="Lapidus A."/>
            <person name="Barry K."/>
            <person name="Detter J.C."/>
            <person name="Glavina del Rio T."/>
            <person name="Hammon N."/>
            <person name="Israni S."/>
            <person name="Dalin E."/>
            <person name="Tice H."/>
            <person name="Pitluck S."/>
            <person name="Brettin T."/>
            <person name="Bruce D."/>
            <person name="Han C."/>
            <person name="Tapia R."/>
            <person name="Gilna P."/>
            <person name="Kiss H."/>
            <person name="Schmutz J."/>
            <person name="Larimer F."/>
            <person name="Land M."/>
            <person name="Hauser L."/>
            <person name="Kyrpides N."/>
            <person name="Lykidis A."/>
            <person name="Richardson P."/>
        </authorList>
    </citation>
    <scope>NUCLEOTIDE SEQUENCE [LARGE SCALE GENOMIC DNA]</scope>
    <source>
        <strain evidence="7">OS217 / ATCC BAA-1090 / DSM 15013</strain>
    </source>
</reference>
<dbReference type="HOGENOM" id="CLU_037746_0_0_6"/>
<dbReference type="InterPro" id="IPR007280">
    <property type="entry name" value="Peptidase_C_arc/bac"/>
</dbReference>
<gene>
    <name evidence="6" type="ordered locus">Sden_3289</name>
</gene>
<comment type="similarity">
    <text evidence="1">Belongs to the EndA/NucM nuclease family.</text>
</comment>
<dbReference type="PANTHER" id="PTHR33607">
    <property type="entry name" value="ENDONUCLEASE-1"/>
    <property type="match status" value="1"/>
</dbReference>
<keyword evidence="7" id="KW-1185">Reference proteome</keyword>
<dbReference type="InterPro" id="IPR044925">
    <property type="entry name" value="His-Me_finger_sf"/>
</dbReference>
<dbReference type="KEGG" id="sdn:Sden_3289"/>
<keyword evidence="6" id="KW-0255">Endonuclease</keyword>
<evidence type="ECO:0000256" key="3">
    <source>
        <dbReference type="ARBA" id="ARBA00022801"/>
    </source>
</evidence>
<organism evidence="6 7">
    <name type="scientific">Shewanella denitrificans (strain OS217 / ATCC BAA-1090 / DSM 15013)</name>
    <dbReference type="NCBI Taxonomy" id="318161"/>
    <lineage>
        <taxon>Bacteria</taxon>
        <taxon>Pseudomonadati</taxon>
        <taxon>Pseudomonadota</taxon>
        <taxon>Gammaproteobacteria</taxon>
        <taxon>Alteromonadales</taxon>
        <taxon>Shewanellaceae</taxon>
        <taxon>Shewanella</taxon>
    </lineage>
</organism>
<dbReference type="InterPro" id="IPR036415">
    <property type="entry name" value="Lamin_tail_dom_sf"/>
</dbReference>
<dbReference type="InterPro" id="IPR001322">
    <property type="entry name" value="Lamin_tail_dom"/>
</dbReference>
<dbReference type="Gene3D" id="2.60.120.380">
    <property type="match status" value="1"/>
</dbReference>
<dbReference type="Proteomes" id="UP000001982">
    <property type="component" value="Chromosome"/>
</dbReference>
<feature type="chain" id="PRO_5004181426" evidence="4">
    <location>
        <begin position="28"/>
        <end position="542"/>
    </location>
</feature>
<dbReference type="SUPFAM" id="SSF74853">
    <property type="entry name" value="Lamin A/C globular tail domain"/>
    <property type="match status" value="1"/>
</dbReference>
<dbReference type="PANTHER" id="PTHR33607:SF2">
    <property type="entry name" value="ENDONUCLEASE-1"/>
    <property type="match status" value="1"/>
</dbReference>
<evidence type="ECO:0000256" key="4">
    <source>
        <dbReference type="SAM" id="SignalP"/>
    </source>
</evidence>
<evidence type="ECO:0000256" key="2">
    <source>
        <dbReference type="ARBA" id="ARBA00022722"/>
    </source>
</evidence>
<proteinExistence type="inferred from homology"/>
<keyword evidence="4" id="KW-0732">Signal</keyword>
<dbReference type="Pfam" id="PF04151">
    <property type="entry name" value="PPC"/>
    <property type="match status" value="1"/>
</dbReference>
<feature type="signal peptide" evidence="4">
    <location>
        <begin position="1"/>
        <end position="27"/>
    </location>
</feature>
<keyword evidence="2" id="KW-0540">Nuclease</keyword>
<dbReference type="GO" id="GO:0004519">
    <property type="term" value="F:endonuclease activity"/>
    <property type="evidence" value="ECO:0007669"/>
    <property type="project" value="UniProtKB-KW"/>
</dbReference>
<evidence type="ECO:0000313" key="7">
    <source>
        <dbReference type="Proteomes" id="UP000001982"/>
    </source>
</evidence>
<protein>
    <submittedName>
        <fullName evidence="6">Endonuclease I</fullName>
    </submittedName>
</protein>
<name>Q12J11_SHEDO</name>
<dbReference type="AlphaFoldDB" id="Q12J11"/>